<protein>
    <recommendedName>
        <fullName evidence="4">Pyruvoyl-dependent arginine decarboxylase AaxB</fullName>
        <ecNumber evidence="3">4.1.1.19</ecNumber>
    </recommendedName>
</protein>
<evidence type="ECO:0000313" key="10">
    <source>
        <dbReference type="Proteomes" id="UP000228614"/>
    </source>
</evidence>
<evidence type="ECO:0000256" key="8">
    <source>
        <dbReference type="ARBA" id="ARBA00049309"/>
    </source>
</evidence>
<evidence type="ECO:0000256" key="4">
    <source>
        <dbReference type="ARBA" id="ARBA00014727"/>
    </source>
</evidence>
<evidence type="ECO:0000256" key="1">
    <source>
        <dbReference type="ARBA" id="ARBA00001928"/>
    </source>
</evidence>
<dbReference type="InterPro" id="IPR002724">
    <property type="entry name" value="Pyruvoyl-dep_arg_deCO2ase"/>
</dbReference>
<gene>
    <name evidence="9" type="ORF">COT95_02645</name>
</gene>
<comment type="catalytic activity">
    <reaction evidence="8">
        <text>L-arginine + H(+) = agmatine + CO2</text>
        <dbReference type="Rhea" id="RHEA:17641"/>
        <dbReference type="ChEBI" id="CHEBI:15378"/>
        <dbReference type="ChEBI" id="CHEBI:16526"/>
        <dbReference type="ChEBI" id="CHEBI:32682"/>
        <dbReference type="ChEBI" id="CHEBI:58145"/>
        <dbReference type="EC" id="4.1.1.19"/>
    </reaction>
</comment>
<comment type="similarity">
    <text evidence="2">Belongs to the pyruvoyl-dependent arginine decarboxylase family.</text>
</comment>
<keyword evidence="7" id="KW-0670">Pyruvate</keyword>
<comment type="cofactor">
    <cofactor evidence="1">
        <name>pyruvate</name>
        <dbReference type="ChEBI" id="CHEBI:15361"/>
    </cofactor>
</comment>
<reference evidence="10" key="1">
    <citation type="submission" date="2017-09" db="EMBL/GenBank/DDBJ databases">
        <title>Depth-based differentiation of microbial function through sediment-hosted aquifers and enrichment of novel symbionts in the deep terrestrial subsurface.</title>
        <authorList>
            <person name="Probst A.J."/>
            <person name="Ladd B."/>
            <person name="Jarett J.K."/>
            <person name="Geller-Mcgrath D.E."/>
            <person name="Sieber C.M.K."/>
            <person name="Emerson J.B."/>
            <person name="Anantharaman K."/>
            <person name="Thomas B.C."/>
            <person name="Malmstrom R."/>
            <person name="Stieglmeier M."/>
            <person name="Klingl A."/>
            <person name="Woyke T."/>
            <person name="Ryan C.M."/>
            <person name="Banfield J.F."/>
        </authorList>
    </citation>
    <scope>NUCLEOTIDE SEQUENCE [LARGE SCALE GENOMIC DNA]</scope>
</reference>
<evidence type="ECO:0000256" key="7">
    <source>
        <dbReference type="ARBA" id="ARBA00023317"/>
    </source>
</evidence>
<dbReference type="EMBL" id="PFAN01000131">
    <property type="protein sequence ID" value="PIR94717.1"/>
    <property type="molecule type" value="Genomic_DNA"/>
</dbReference>
<dbReference type="InterPro" id="IPR016104">
    <property type="entry name" value="Pyr-dep_his/arg-deCO2ase"/>
</dbReference>
<feature type="non-terminal residue" evidence="9">
    <location>
        <position position="41"/>
    </location>
</feature>
<dbReference type="GO" id="GO:0006527">
    <property type="term" value="P:L-arginine catabolic process"/>
    <property type="evidence" value="ECO:0007669"/>
    <property type="project" value="InterPro"/>
</dbReference>
<dbReference type="Pfam" id="PF01862">
    <property type="entry name" value="PvlArgDC"/>
    <property type="match status" value="1"/>
</dbReference>
<dbReference type="Proteomes" id="UP000228614">
    <property type="component" value="Unassembled WGS sequence"/>
</dbReference>
<comment type="caution">
    <text evidence="9">The sequence shown here is derived from an EMBL/GenBank/DDBJ whole genome shotgun (WGS) entry which is preliminary data.</text>
</comment>
<accession>A0A2H0V6H9</accession>
<organism evidence="9 10">
    <name type="scientific">Candidatus Falkowbacteria bacterium CG10_big_fil_rev_8_21_14_0_10_37_6</name>
    <dbReference type="NCBI Taxonomy" id="1974563"/>
    <lineage>
        <taxon>Bacteria</taxon>
        <taxon>Candidatus Falkowiibacteriota</taxon>
    </lineage>
</organism>
<sequence>MIPRFCFFTKGAGAHKDRLASFETALRKAGIEKCNLVNVSS</sequence>
<dbReference type="AlphaFoldDB" id="A0A2H0V6H9"/>
<keyword evidence="5" id="KW-0210">Decarboxylase</keyword>
<dbReference type="Gene3D" id="3.50.20.10">
    <property type="entry name" value="Pyruvoyl-Dependent Histidine Decarboxylase, subunit B"/>
    <property type="match status" value="1"/>
</dbReference>
<name>A0A2H0V6H9_9BACT</name>
<evidence type="ECO:0000256" key="3">
    <source>
        <dbReference type="ARBA" id="ARBA00012426"/>
    </source>
</evidence>
<evidence type="ECO:0000313" key="9">
    <source>
        <dbReference type="EMBL" id="PIR94717.1"/>
    </source>
</evidence>
<evidence type="ECO:0000256" key="2">
    <source>
        <dbReference type="ARBA" id="ARBA00008611"/>
    </source>
</evidence>
<proteinExistence type="inferred from homology"/>
<dbReference type="EC" id="4.1.1.19" evidence="3"/>
<dbReference type="GO" id="GO:0008792">
    <property type="term" value="F:arginine decarboxylase activity"/>
    <property type="evidence" value="ECO:0007669"/>
    <property type="project" value="UniProtKB-EC"/>
</dbReference>
<evidence type="ECO:0000256" key="5">
    <source>
        <dbReference type="ARBA" id="ARBA00022793"/>
    </source>
</evidence>
<evidence type="ECO:0000256" key="6">
    <source>
        <dbReference type="ARBA" id="ARBA00023239"/>
    </source>
</evidence>
<dbReference type="SUPFAM" id="SSF56271">
    <property type="entry name" value="Pyruvoyl-dependent histidine and arginine decarboxylases"/>
    <property type="match status" value="1"/>
</dbReference>
<keyword evidence="6" id="KW-0456">Lyase</keyword>
<dbReference type="InterPro" id="IPR016105">
    <property type="entry name" value="Pyr-dep_his/arg-deCO2ase_sand"/>
</dbReference>